<evidence type="ECO:0000313" key="5">
    <source>
        <dbReference type="EMBL" id="EPE26566.1"/>
    </source>
</evidence>
<dbReference type="STRING" id="1116229.S3D3B8"/>
<reference evidence="5 6" key="1">
    <citation type="journal article" date="2013" name="BMC Genomics">
        <title>Genomics-driven discovery of the pneumocandin biosynthetic gene cluster in the fungus Glarea lozoyensis.</title>
        <authorList>
            <person name="Chen L."/>
            <person name="Yue Q."/>
            <person name="Zhang X."/>
            <person name="Xiang M."/>
            <person name="Wang C."/>
            <person name="Li S."/>
            <person name="Che Y."/>
            <person name="Ortiz-Lopez F.J."/>
            <person name="Bills G.F."/>
            <person name="Liu X."/>
            <person name="An Z."/>
        </authorList>
    </citation>
    <scope>NUCLEOTIDE SEQUENCE [LARGE SCALE GENOMIC DNA]</scope>
    <source>
        <strain evidence="6">ATCC 20868 / MF5171</strain>
    </source>
</reference>
<keyword evidence="2" id="KW-0597">Phosphoprotein</keyword>
<name>S3D3B8_GLAL2</name>
<dbReference type="InterPro" id="IPR009081">
    <property type="entry name" value="PP-bd_ACP"/>
</dbReference>
<dbReference type="Gene3D" id="2.30.38.10">
    <property type="entry name" value="Luciferase, Domain 3"/>
    <property type="match status" value="1"/>
</dbReference>
<dbReference type="FunFam" id="3.40.50.12780:FF:000014">
    <property type="entry name" value="Nonribosomal peptide synthetase 1"/>
    <property type="match status" value="1"/>
</dbReference>
<dbReference type="NCBIfam" id="TIGR01733">
    <property type="entry name" value="AA-adenyl-dom"/>
    <property type="match status" value="1"/>
</dbReference>
<dbReference type="Gene3D" id="3.30.559.10">
    <property type="entry name" value="Chloramphenicol acetyltransferase-like domain"/>
    <property type="match status" value="2"/>
</dbReference>
<dbReference type="GO" id="GO:0031177">
    <property type="term" value="F:phosphopantetheine binding"/>
    <property type="evidence" value="ECO:0007669"/>
    <property type="project" value="TreeGrafter"/>
</dbReference>
<dbReference type="GO" id="GO:0016874">
    <property type="term" value="F:ligase activity"/>
    <property type="evidence" value="ECO:0007669"/>
    <property type="project" value="UniProtKB-KW"/>
</dbReference>
<dbReference type="KEGG" id="glz:GLAREA_02479"/>
<dbReference type="GeneID" id="19461536"/>
<proteinExistence type="predicted"/>
<dbReference type="Gene3D" id="3.30.300.30">
    <property type="match status" value="2"/>
</dbReference>
<dbReference type="SUPFAM" id="SSF56801">
    <property type="entry name" value="Acetyl-CoA synthetase-like"/>
    <property type="match status" value="2"/>
</dbReference>
<dbReference type="InterPro" id="IPR001242">
    <property type="entry name" value="Condensation_dom"/>
</dbReference>
<dbReference type="OrthoDB" id="416786at2759"/>
<dbReference type="PANTHER" id="PTHR45527">
    <property type="entry name" value="NONRIBOSOMAL PEPTIDE SYNTHETASE"/>
    <property type="match status" value="1"/>
</dbReference>
<gene>
    <name evidence="5" type="ORF">GLAREA_02479</name>
</gene>
<evidence type="ECO:0000256" key="2">
    <source>
        <dbReference type="ARBA" id="ARBA00022553"/>
    </source>
</evidence>
<organism evidence="5 6">
    <name type="scientific">Glarea lozoyensis (strain ATCC 20868 / MF5171)</name>
    <dbReference type="NCBI Taxonomy" id="1116229"/>
    <lineage>
        <taxon>Eukaryota</taxon>
        <taxon>Fungi</taxon>
        <taxon>Dikarya</taxon>
        <taxon>Ascomycota</taxon>
        <taxon>Pezizomycotina</taxon>
        <taxon>Leotiomycetes</taxon>
        <taxon>Helotiales</taxon>
        <taxon>Helotiaceae</taxon>
        <taxon>Glarea</taxon>
    </lineage>
</organism>
<dbReference type="Pfam" id="PF00668">
    <property type="entry name" value="Condensation"/>
    <property type="match status" value="2"/>
</dbReference>
<protein>
    <submittedName>
        <fullName evidence="5">Acetyl-CoA synthetase-like protein</fullName>
    </submittedName>
</protein>
<dbReference type="PROSITE" id="PS00455">
    <property type="entry name" value="AMP_BINDING"/>
    <property type="match status" value="1"/>
</dbReference>
<dbReference type="Gene3D" id="3.30.559.30">
    <property type="entry name" value="Nonribosomal peptide synthetase, condensation domain"/>
    <property type="match status" value="2"/>
</dbReference>
<dbReference type="EMBL" id="KE145370">
    <property type="protein sequence ID" value="EPE26566.1"/>
    <property type="molecule type" value="Genomic_DNA"/>
</dbReference>
<evidence type="ECO:0000313" key="6">
    <source>
        <dbReference type="Proteomes" id="UP000016922"/>
    </source>
</evidence>
<dbReference type="PANTHER" id="PTHR45527:SF1">
    <property type="entry name" value="FATTY ACID SYNTHASE"/>
    <property type="match status" value="1"/>
</dbReference>
<dbReference type="GO" id="GO:0043041">
    <property type="term" value="P:amino acid activation for nonribosomal peptide biosynthetic process"/>
    <property type="evidence" value="ECO:0007669"/>
    <property type="project" value="TreeGrafter"/>
</dbReference>
<evidence type="ECO:0000256" key="3">
    <source>
        <dbReference type="ARBA" id="ARBA00022598"/>
    </source>
</evidence>
<keyword evidence="1" id="KW-0596">Phosphopantetheine</keyword>
<dbReference type="Gene3D" id="3.40.50.12780">
    <property type="entry name" value="N-terminal domain of ligase-like"/>
    <property type="match status" value="1"/>
</dbReference>
<dbReference type="InterPro" id="IPR036736">
    <property type="entry name" value="ACP-like_sf"/>
</dbReference>
<dbReference type="InterPro" id="IPR042099">
    <property type="entry name" value="ANL_N_sf"/>
</dbReference>
<dbReference type="Pfam" id="PF00501">
    <property type="entry name" value="AMP-binding"/>
    <property type="match status" value="1"/>
</dbReference>
<sequence>MARDAEVLSQASFKKGLEWNGQLPRAVEALVYSLIHAQALKDGEAQAVCSWDGDLTYTELDSLSSRLGNYLTTQGVGPEVIVPLCFEKSKWAIVGLLAVLKAGGAFLLLDPSQPIARLESIVRQTNSKVALSSADCFDICTNLVSQAVVVDSSSLSSLGPGNETKAPTTASPNNAAYYIFTSGSTGNPKGVAIENISLSNTATNIAEKLGYQSGSRVFQFASYAFDACITDIFATLASGATLCIPSEWERNNGIVDAMRRMDVNNAKFTPSLASNLAFDEVPTFRTLVLGGESCPPSLLERWSKKLRTILVYGPTECCVICFTADASQRRLVAGEIGKPVGSRGWIVKQDNYNQLAEIGETGELLIEGPLVGRGYLNDPAKTSQQFIQNPLWMVGHQKQSRMYRTGDLASYLDDGRVCYAGRIDNQVKIRGQRLELEEVEKNLHDTLSEIVKPGSKRVVVDAVAFSGLISKQLIAFICLDENEDIGSLDWAVKDGPELMTSSAEQDRFSTMVSELEEKMKTLLPIYAVPTVWVPLKTVPFTISRKADRRRLRNIVSELTVKELGIFINRKRDASATELKLSPKGVKLQALWADVFKVDPSEIEPDDNFFSLGGDSVMAIKLIAAARANGFDLSLDIVFKSPILYDMSVVTKDLVIREEDLAAIPPFKLLSKADVNMVCREASKACSIPRELIEDIYPCSPMQEGLLALSMKDPGTYILQFVYQMPESVDLDRLRSSWEAVAKHAQVLRTRFFDCNSDLHQVVVNKPLNWGIVDGDLDKFFSAEKERGLKFGEPMSRHTVLRQYHKGKTDFFLIWTIHHALVDGWSESDITTAVEQEYLGKSSEISKAPQYNKFINYISQQNQESGRQFWKQQLEDAPAPVFPPLPSSSYVPKVERSNRIDHHLDEHAEAELKYNVPSFKKGSVTAATMIQAAWLILLGIYSDTSDVVTGLTLNGRAAQLPRIDSIPGPTVTTIPFRARLSPDQKLSELLQNTQDQYLSILPFSQFGLHNIRRLSDGAIAACKFRTLLVVQSANNSKDSRQLLLGRSYFFPVMDFALVMECELQGDTIDFRATFDHQILREEEVRRIFQQMADILRRMSVGDEDMRIGELMRISEGDREQIGKWNSVKGEEKQLEWLVDPEDVDSLTPIGGVGEVLVGTTEPGAQHPDVGLEAKNFVEVPTWYQNQSEQPARKFYKTGVLAKYSWDGVISPIGRKDDLVEIQGQRVDITEIEAHIKEAIPSSWQWSPAQFAVTAVSDGEGSKVLAVFFVAGDESSHGSDEDVILMGTSKRLGLFHEMVEEVDAELHQKLPEHKVPFLYIPVQRLPLSDSKVLDRKSLVAVASKLLPAQLSRFRIKRATTSNSQPPSTPIEKRIHKIWMDLLDVDQIGVEDNFFHLGGGSVLAMRLVSMARRDGMTMTVSGIFKTPVLRELALTVQENGEEEEIAPFSLIEDLDVAEQKKEAASQCRITEDKIEDLYPCSAMQLHYITGYPGANKTIYDPWDWQSQATYTLPPTLDLDRFVAAWNIAIKRHGTLRTMIVDTKSGILQVVLTEPKSPVWHYAKNLDQYIADDKANPMGFGVSLLRLGIITTPGSSQRHFIMTIHHTIYDAFARSMLFAEIESIYTTSSLPLGPTPKMSAFIKYITTTPKTAALSFWSHHLGNLTTTPLLTPIPSPLPLIIHEHTLTTPFPPSTPNLPTFLELSAAITLSHHLSHPTIILYSDRSGRNLPVPSLPDLIGPTTLFLPIPYTITPTSSIPSLLASSRTFQTALLPHEHLGFCELLTLPPFTAILKNAINMNINPHRMAGMGKGLGMEYEGSQTNCDDPFGINVDVDAEAGVLEWCVYFDERFISRGVVEGLLGDVVRVFGRLVGGGVGRVEELWG</sequence>
<dbReference type="PROSITE" id="PS50075">
    <property type="entry name" value="CARRIER"/>
    <property type="match status" value="2"/>
</dbReference>
<dbReference type="CDD" id="cd05918">
    <property type="entry name" value="A_NRPS_SidN3_like"/>
    <property type="match status" value="1"/>
</dbReference>
<dbReference type="FunFam" id="1.10.1200.10:FF:000005">
    <property type="entry name" value="Nonribosomal peptide synthetase 1"/>
    <property type="match status" value="1"/>
</dbReference>
<keyword evidence="3" id="KW-0436">Ligase</keyword>
<dbReference type="GO" id="GO:0005737">
    <property type="term" value="C:cytoplasm"/>
    <property type="evidence" value="ECO:0007669"/>
    <property type="project" value="TreeGrafter"/>
</dbReference>
<dbReference type="Pfam" id="PF00550">
    <property type="entry name" value="PP-binding"/>
    <property type="match status" value="2"/>
</dbReference>
<evidence type="ECO:0000256" key="1">
    <source>
        <dbReference type="ARBA" id="ARBA00022450"/>
    </source>
</evidence>
<dbReference type="FunFam" id="3.30.300.30:FF:000015">
    <property type="entry name" value="Nonribosomal peptide synthase SidD"/>
    <property type="match status" value="2"/>
</dbReference>
<dbReference type="InterPro" id="IPR006162">
    <property type="entry name" value="Ppantetheine_attach_site"/>
</dbReference>
<accession>S3D3B8</accession>
<feature type="domain" description="Carrier" evidence="4">
    <location>
        <begin position="1363"/>
        <end position="1437"/>
    </location>
</feature>
<keyword evidence="6" id="KW-1185">Reference proteome</keyword>
<dbReference type="SUPFAM" id="SSF52777">
    <property type="entry name" value="CoA-dependent acyltransferases"/>
    <property type="match status" value="4"/>
</dbReference>
<dbReference type="RefSeq" id="XP_008085756.1">
    <property type="nucleotide sequence ID" value="XM_008087565.1"/>
</dbReference>
<dbReference type="HOGENOM" id="CLU_000022_60_2_1"/>
<feature type="domain" description="Carrier" evidence="4">
    <location>
        <begin position="578"/>
        <end position="654"/>
    </location>
</feature>
<dbReference type="Proteomes" id="UP000016922">
    <property type="component" value="Unassembled WGS sequence"/>
</dbReference>
<dbReference type="InterPro" id="IPR023213">
    <property type="entry name" value="CAT-like_dom_sf"/>
</dbReference>
<dbReference type="PROSITE" id="PS00012">
    <property type="entry name" value="PHOSPHOPANTETHEINE"/>
    <property type="match status" value="1"/>
</dbReference>
<dbReference type="CDD" id="cd19545">
    <property type="entry name" value="FUM14_C_NRPS-like"/>
    <property type="match status" value="1"/>
</dbReference>
<dbReference type="eggNOG" id="KOG1178">
    <property type="taxonomic scope" value="Eukaryota"/>
</dbReference>
<dbReference type="GO" id="GO:0044550">
    <property type="term" value="P:secondary metabolite biosynthetic process"/>
    <property type="evidence" value="ECO:0007669"/>
    <property type="project" value="TreeGrafter"/>
</dbReference>
<dbReference type="InterPro" id="IPR010071">
    <property type="entry name" value="AA_adenyl_dom"/>
</dbReference>
<dbReference type="InterPro" id="IPR000873">
    <property type="entry name" value="AMP-dep_synth/lig_dom"/>
</dbReference>
<dbReference type="SUPFAM" id="SSF47336">
    <property type="entry name" value="ACP-like"/>
    <property type="match status" value="2"/>
</dbReference>
<dbReference type="Gene3D" id="1.10.1200.10">
    <property type="entry name" value="ACP-like"/>
    <property type="match status" value="2"/>
</dbReference>
<dbReference type="InterPro" id="IPR020845">
    <property type="entry name" value="AMP-binding_CS"/>
</dbReference>
<dbReference type="InterPro" id="IPR045851">
    <property type="entry name" value="AMP-bd_C_sf"/>
</dbReference>
<evidence type="ECO:0000259" key="4">
    <source>
        <dbReference type="PROSITE" id="PS50075"/>
    </source>
</evidence>